<name>A0A9W9YV21_9CNID</name>
<comment type="caution">
    <text evidence="1">The sequence shown here is derived from an EMBL/GenBank/DDBJ whole genome shotgun (WGS) entry which is preliminary data.</text>
</comment>
<accession>A0A9W9YV21</accession>
<keyword evidence="2" id="KW-1185">Reference proteome</keyword>
<evidence type="ECO:0000313" key="2">
    <source>
        <dbReference type="Proteomes" id="UP001163046"/>
    </source>
</evidence>
<gene>
    <name evidence="1" type="ORF">OS493_035119</name>
</gene>
<dbReference type="EMBL" id="MU826877">
    <property type="protein sequence ID" value="KAJ7369948.1"/>
    <property type="molecule type" value="Genomic_DNA"/>
</dbReference>
<evidence type="ECO:0000313" key="1">
    <source>
        <dbReference type="EMBL" id="KAJ7369948.1"/>
    </source>
</evidence>
<proteinExistence type="predicted"/>
<sequence length="105" mass="12219">MSQSVESELRRKCMLFSERSTIRRYGYSHQKAMYSLKKFLNINIRRHCLTGCFSNHISFNCSRCEDGEERCEDTEMLLLRSTIPHSSRHKFSYLGQSGTANVTSV</sequence>
<organism evidence="1 2">
    <name type="scientific">Desmophyllum pertusum</name>
    <dbReference type="NCBI Taxonomy" id="174260"/>
    <lineage>
        <taxon>Eukaryota</taxon>
        <taxon>Metazoa</taxon>
        <taxon>Cnidaria</taxon>
        <taxon>Anthozoa</taxon>
        <taxon>Hexacorallia</taxon>
        <taxon>Scleractinia</taxon>
        <taxon>Caryophylliina</taxon>
        <taxon>Caryophylliidae</taxon>
        <taxon>Desmophyllum</taxon>
    </lineage>
</organism>
<dbReference type="Proteomes" id="UP001163046">
    <property type="component" value="Unassembled WGS sequence"/>
</dbReference>
<dbReference type="AlphaFoldDB" id="A0A9W9YV21"/>
<protein>
    <submittedName>
        <fullName evidence="1">Uncharacterized protein</fullName>
    </submittedName>
</protein>
<reference evidence="1" key="1">
    <citation type="submission" date="2023-01" db="EMBL/GenBank/DDBJ databases">
        <title>Genome assembly of the deep-sea coral Lophelia pertusa.</title>
        <authorList>
            <person name="Herrera S."/>
            <person name="Cordes E."/>
        </authorList>
    </citation>
    <scope>NUCLEOTIDE SEQUENCE</scope>
    <source>
        <strain evidence="1">USNM1676648</strain>
        <tissue evidence="1">Polyp</tissue>
    </source>
</reference>